<accession>A0A9W8JZM0</accession>
<dbReference type="PANTHER" id="PTHR12390:SF0">
    <property type="entry name" value="UROPORPHYRINOGEN-III SYNTHASE"/>
    <property type="match status" value="1"/>
</dbReference>
<dbReference type="Gene3D" id="1.25.40.20">
    <property type="entry name" value="Ankyrin repeat-containing domain"/>
    <property type="match status" value="1"/>
</dbReference>
<keyword evidence="3" id="KW-1185">Reference proteome</keyword>
<reference evidence="2" key="1">
    <citation type="submission" date="2022-07" db="EMBL/GenBank/DDBJ databases">
        <title>Genome Sequence of Agrocybe chaxingu.</title>
        <authorList>
            <person name="Buettner E."/>
        </authorList>
    </citation>
    <scope>NUCLEOTIDE SEQUENCE</scope>
    <source>
        <strain evidence="2">MP-N11</strain>
    </source>
</reference>
<dbReference type="InterPro" id="IPR003754">
    <property type="entry name" value="4pyrrol_synth_uPrphyn_synth"/>
</dbReference>
<dbReference type="Pfam" id="PF02602">
    <property type="entry name" value="HEM4"/>
    <property type="match status" value="1"/>
</dbReference>
<dbReference type="OrthoDB" id="432970at2759"/>
<evidence type="ECO:0000259" key="1">
    <source>
        <dbReference type="Pfam" id="PF02602"/>
    </source>
</evidence>
<dbReference type="EMBL" id="JANKHO010000642">
    <property type="protein sequence ID" value="KAJ3507624.1"/>
    <property type="molecule type" value="Genomic_DNA"/>
</dbReference>
<dbReference type="GO" id="GO:0005829">
    <property type="term" value="C:cytosol"/>
    <property type="evidence" value="ECO:0007669"/>
    <property type="project" value="TreeGrafter"/>
</dbReference>
<feature type="domain" description="Tetrapyrrole biosynthesis uroporphyrinogen III synthase" evidence="1">
    <location>
        <begin position="542"/>
        <end position="700"/>
    </location>
</feature>
<evidence type="ECO:0000313" key="2">
    <source>
        <dbReference type="EMBL" id="KAJ3507624.1"/>
    </source>
</evidence>
<dbReference type="Gene3D" id="3.40.50.10090">
    <property type="match status" value="2"/>
</dbReference>
<dbReference type="GO" id="GO:0004852">
    <property type="term" value="F:uroporphyrinogen-III synthase activity"/>
    <property type="evidence" value="ECO:0007669"/>
    <property type="project" value="InterPro"/>
</dbReference>
<dbReference type="InterPro" id="IPR036108">
    <property type="entry name" value="4pyrrol_syn_uPrphyn_synt_sf"/>
</dbReference>
<evidence type="ECO:0000313" key="3">
    <source>
        <dbReference type="Proteomes" id="UP001148786"/>
    </source>
</evidence>
<sequence length="711" mass="79567">MQSSLSQPLLPPHLVEEIRGRYGRAYLTMSDVFKEEAHDYRLAMRNWNGPLPPDIHLHNELDPAFSRKAKRTYLHYMAATADILSVCELLYCGASPDKADADGYTPIFSALAELAARRFRSFVTPLLPPSYIPSVGNCPPQYLPAYSHIAKILVEQHVDVNQTIRGISILRLACLAKDWDTIGLLFEHGANDTVSSPTSTFKATFPTASDRKRYTTLVAARHLPEGQQRPARMCPCWSGKTVPECHGKLGAKVPYPLNYICVCGSEKTYRHCCSRKAKLSVIEEWKPDICRIIHRYDENDDMARFNQKLQELMIKGQAMEDSLRQALELPEDPAKNHTMFTDPNEFGKRVTEQGLVDPAFGYAMCRYPDRVPLPVDRTVRSRQVMEGRHAIWNSLVDEYIALGTDSRTAFEIAQAAKVGTWGGAYIRQCEGENCNKVEQKDVEKLQQCVKCQMIAQTATKQRSDPRATIQYQFQRSKQYTQTSQVFGMLSRPGHEHKVLMGSSLQVNDLARPGLRFYGFFRTEAPQQVQATETALNEVFSAFGLPEPDIRGQTSGNAASLGPFILEDLQQRPAKLLYLTGDKNRDTISRILTDGGISLEPLQVYETQGSSTFEASLDSALASCPKSGKHWWIVFFAPSAAAFVTPILRKYFALENGNSDSRGLLPSKIAAIGPTTTAFLREDLHLHVAAMAQKPTPEDLISVIKLQDEEDP</sequence>
<dbReference type="GO" id="GO:0006780">
    <property type="term" value="P:uroporphyrinogen III biosynthetic process"/>
    <property type="evidence" value="ECO:0007669"/>
    <property type="project" value="InterPro"/>
</dbReference>
<comment type="caution">
    <text evidence="2">The sequence shown here is derived from an EMBL/GenBank/DDBJ whole genome shotgun (WGS) entry which is preliminary data.</text>
</comment>
<dbReference type="InterPro" id="IPR036770">
    <property type="entry name" value="Ankyrin_rpt-contain_sf"/>
</dbReference>
<dbReference type="SUPFAM" id="SSF48403">
    <property type="entry name" value="Ankyrin repeat"/>
    <property type="match status" value="1"/>
</dbReference>
<dbReference type="CDD" id="cd06578">
    <property type="entry name" value="HemD"/>
    <property type="match status" value="1"/>
</dbReference>
<gene>
    <name evidence="2" type="ORF">NLJ89_g6199</name>
</gene>
<dbReference type="PANTHER" id="PTHR12390">
    <property type="entry name" value="UROPORPHYRINOGEN III SYNTHASE"/>
    <property type="match status" value="1"/>
</dbReference>
<proteinExistence type="predicted"/>
<dbReference type="InterPro" id="IPR039793">
    <property type="entry name" value="UROS/Hem4"/>
</dbReference>
<name>A0A9W8JZM0_9AGAR</name>
<dbReference type="AlphaFoldDB" id="A0A9W8JZM0"/>
<organism evidence="2 3">
    <name type="scientific">Agrocybe chaxingu</name>
    <dbReference type="NCBI Taxonomy" id="84603"/>
    <lineage>
        <taxon>Eukaryota</taxon>
        <taxon>Fungi</taxon>
        <taxon>Dikarya</taxon>
        <taxon>Basidiomycota</taxon>
        <taxon>Agaricomycotina</taxon>
        <taxon>Agaricomycetes</taxon>
        <taxon>Agaricomycetidae</taxon>
        <taxon>Agaricales</taxon>
        <taxon>Agaricineae</taxon>
        <taxon>Strophariaceae</taxon>
        <taxon>Agrocybe</taxon>
    </lineage>
</organism>
<dbReference type="Proteomes" id="UP001148786">
    <property type="component" value="Unassembled WGS sequence"/>
</dbReference>
<protein>
    <recommendedName>
        <fullName evidence="1">Tetrapyrrole biosynthesis uroporphyrinogen III synthase domain-containing protein</fullName>
    </recommendedName>
</protein>
<dbReference type="SUPFAM" id="SSF69618">
    <property type="entry name" value="HemD-like"/>
    <property type="match status" value="1"/>
</dbReference>